<sequence>MYATELASSSLLRLGQEADKEVIRNRESVYLLLDQMEQRLWREESLILFYPKSENKGIWGSFIALAMFLTHACYELSGIGKVELEEVNPHLRGGRVETHLGKTTPSSPDRDSNLDLPVLSSQAQHDKHCRNTPTEQFPLVLDNAQIGWLSHQHHLDHFFDKYSRSVVVGRHTSPMRFSLAMVYQNLTCRVTNEGGKS</sequence>
<feature type="region of interest" description="Disordered" evidence="1">
    <location>
        <begin position="93"/>
        <end position="115"/>
    </location>
</feature>
<protein>
    <submittedName>
        <fullName evidence="2">Uncharacterized protein</fullName>
    </submittedName>
</protein>
<dbReference type="EMBL" id="OC319945">
    <property type="protein sequence ID" value="CAD7406780.1"/>
    <property type="molecule type" value="Genomic_DNA"/>
</dbReference>
<dbReference type="AlphaFoldDB" id="A0A7R9D432"/>
<organism evidence="2">
    <name type="scientific">Timema cristinae</name>
    <name type="common">Walking stick</name>
    <dbReference type="NCBI Taxonomy" id="61476"/>
    <lineage>
        <taxon>Eukaryota</taxon>
        <taxon>Metazoa</taxon>
        <taxon>Ecdysozoa</taxon>
        <taxon>Arthropoda</taxon>
        <taxon>Hexapoda</taxon>
        <taxon>Insecta</taxon>
        <taxon>Pterygota</taxon>
        <taxon>Neoptera</taxon>
        <taxon>Polyneoptera</taxon>
        <taxon>Phasmatodea</taxon>
        <taxon>Timematodea</taxon>
        <taxon>Timematoidea</taxon>
        <taxon>Timematidae</taxon>
        <taxon>Timema</taxon>
    </lineage>
</organism>
<evidence type="ECO:0000313" key="2">
    <source>
        <dbReference type="EMBL" id="CAD7406780.1"/>
    </source>
</evidence>
<reference evidence="2" key="1">
    <citation type="submission" date="2020-11" db="EMBL/GenBank/DDBJ databases">
        <authorList>
            <person name="Tran Van P."/>
        </authorList>
    </citation>
    <scope>NUCLEOTIDE SEQUENCE</scope>
</reference>
<gene>
    <name evidence="2" type="ORF">TCEB3V08_LOCUS8693</name>
</gene>
<dbReference type="Pfam" id="PF09735">
    <property type="entry name" value="Nckap1"/>
    <property type="match status" value="1"/>
</dbReference>
<name>A0A7R9D432_TIMCR</name>
<dbReference type="InterPro" id="IPR019137">
    <property type="entry name" value="Nck-associated_protein-1"/>
</dbReference>
<evidence type="ECO:0000256" key="1">
    <source>
        <dbReference type="SAM" id="MobiDB-lite"/>
    </source>
</evidence>
<proteinExistence type="predicted"/>
<accession>A0A7R9D432</accession>